<dbReference type="EMBL" id="KN834874">
    <property type="protein sequence ID" value="KIK51074.1"/>
    <property type="molecule type" value="Genomic_DNA"/>
</dbReference>
<dbReference type="Proteomes" id="UP000053593">
    <property type="component" value="Unassembled WGS sequence"/>
</dbReference>
<gene>
    <name evidence="1" type="ORF">GYMLUDRAFT_101171</name>
</gene>
<organism evidence="1 2">
    <name type="scientific">Collybiopsis luxurians FD-317 M1</name>
    <dbReference type="NCBI Taxonomy" id="944289"/>
    <lineage>
        <taxon>Eukaryota</taxon>
        <taxon>Fungi</taxon>
        <taxon>Dikarya</taxon>
        <taxon>Basidiomycota</taxon>
        <taxon>Agaricomycotina</taxon>
        <taxon>Agaricomycetes</taxon>
        <taxon>Agaricomycetidae</taxon>
        <taxon>Agaricales</taxon>
        <taxon>Marasmiineae</taxon>
        <taxon>Omphalotaceae</taxon>
        <taxon>Collybiopsis</taxon>
        <taxon>Collybiopsis luxurians</taxon>
    </lineage>
</organism>
<name>A0A0D0BNJ5_9AGAR</name>
<evidence type="ECO:0000313" key="2">
    <source>
        <dbReference type="Proteomes" id="UP000053593"/>
    </source>
</evidence>
<reference evidence="1 2" key="1">
    <citation type="submission" date="2014-04" db="EMBL/GenBank/DDBJ databases">
        <title>Evolutionary Origins and Diversification of the Mycorrhizal Mutualists.</title>
        <authorList>
            <consortium name="DOE Joint Genome Institute"/>
            <consortium name="Mycorrhizal Genomics Consortium"/>
            <person name="Kohler A."/>
            <person name="Kuo A."/>
            <person name="Nagy L.G."/>
            <person name="Floudas D."/>
            <person name="Copeland A."/>
            <person name="Barry K.W."/>
            <person name="Cichocki N."/>
            <person name="Veneault-Fourrey C."/>
            <person name="LaButti K."/>
            <person name="Lindquist E.A."/>
            <person name="Lipzen A."/>
            <person name="Lundell T."/>
            <person name="Morin E."/>
            <person name="Murat C."/>
            <person name="Riley R."/>
            <person name="Ohm R."/>
            <person name="Sun H."/>
            <person name="Tunlid A."/>
            <person name="Henrissat B."/>
            <person name="Grigoriev I.V."/>
            <person name="Hibbett D.S."/>
            <person name="Martin F."/>
        </authorList>
    </citation>
    <scope>NUCLEOTIDE SEQUENCE [LARGE SCALE GENOMIC DNA]</scope>
    <source>
        <strain evidence="1 2">FD-317 M1</strain>
    </source>
</reference>
<protein>
    <submittedName>
        <fullName evidence="1">Uncharacterized protein</fullName>
    </submittedName>
</protein>
<evidence type="ECO:0000313" key="1">
    <source>
        <dbReference type="EMBL" id="KIK51074.1"/>
    </source>
</evidence>
<dbReference type="AlphaFoldDB" id="A0A0D0BNJ5"/>
<accession>A0A0D0BNJ5</accession>
<proteinExistence type="predicted"/>
<keyword evidence="2" id="KW-1185">Reference proteome</keyword>
<dbReference type="HOGENOM" id="CLU_683447_0_0_1"/>
<sequence length="403" mass="45352">MPEAPLLKIISLHGGQQKKGGKLLQRLQYLQNSPTSPIDNGKFVGKLLNISRNVGIAKDLNTLLSLKSQVRRSRIDIDGHDSKLLRSSAAASQFLPLKEEPQYVVKLEGSREPVTPLCLVEKKGVTADTVKNCNVFASYVVKDRRAEVRHHGYTMEGELILEFELSSPKDGEYSRLEFCVDLYHDSDTKDKSIKILDWDPKCPNSLQPIMMTRSRSSELSVNVAVSQTSPIGGSAKRIKGEQFQSSDSTIKVDDRIDKRAARWILSPLRDGELFEMRRLAFRLLINHSEYPLPLTAKVSLQIDIKDLRPRKSRILFPSFLRKFSEPDDQGPRVLKVPETTIRFVSGEKDVSADMKWPNIPGILNFGLDMKPTTSGTPTESSTDLNQVFLVSLSLLFLFVLFQL</sequence>